<reference evidence="1 2" key="1">
    <citation type="submission" date="2015-07" db="EMBL/GenBank/DDBJ databases">
        <title>The genome of Melipona quadrifasciata.</title>
        <authorList>
            <person name="Pan H."/>
            <person name="Kapheim K."/>
        </authorList>
    </citation>
    <scope>NUCLEOTIDE SEQUENCE [LARGE SCALE GENOMIC DNA]</scope>
    <source>
        <strain evidence="1">0111107301</strain>
        <tissue evidence="1">Whole body</tissue>
    </source>
</reference>
<accession>A0A0M8ZYU3</accession>
<sequence length="249" mass="28643">MTQCDFQLRDLIRRANSVRSTFPSVRMEKSYAKKASVDVHILRRIVDRETKVAKMERHVVEWWVSNKVKSKKAENFGNFLHLKIVISETDDLCISCSVNLKSNKKKEKIANKMNNSVMILLTNVEMLGKSTWLIHRRGELKLQCGGTKLQTVVDSRDLRMKGGVWCFYLFPALQKPNCSTPPFSTIFDNNSYIPDNDGRLTWDCTLSPLKMPRLVENETFCFAAQRLLSALWIMISRDSAWSFAGHSAF</sequence>
<organism evidence="1 2">
    <name type="scientific">Melipona quadrifasciata</name>
    <dbReference type="NCBI Taxonomy" id="166423"/>
    <lineage>
        <taxon>Eukaryota</taxon>
        <taxon>Metazoa</taxon>
        <taxon>Ecdysozoa</taxon>
        <taxon>Arthropoda</taxon>
        <taxon>Hexapoda</taxon>
        <taxon>Insecta</taxon>
        <taxon>Pterygota</taxon>
        <taxon>Neoptera</taxon>
        <taxon>Endopterygota</taxon>
        <taxon>Hymenoptera</taxon>
        <taxon>Apocrita</taxon>
        <taxon>Aculeata</taxon>
        <taxon>Apoidea</taxon>
        <taxon>Anthophila</taxon>
        <taxon>Apidae</taxon>
        <taxon>Melipona</taxon>
    </lineage>
</organism>
<proteinExistence type="predicted"/>
<keyword evidence="2" id="KW-1185">Reference proteome</keyword>
<gene>
    <name evidence="1" type="ORF">WN51_01492</name>
</gene>
<protein>
    <submittedName>
        <fullName evidence="1">Uncharacterized protein</fullName>
    </submittedName>
</protein>
<evidence type="ECO:0000313" key="2">
    <source>
        <dbReference type="Proteomes" id="UP000053105"/>
    </source>
</evidence>
<dbReference type="AlphaFoldDB" id="A0A0M8ZYU3"/>
<dbReference type="EMBL" id="KQ435821">
    <property type="protein sequence ID" value="KOX72393.1"/>
    <property type="molecule type" value="Genomic_DNA"/>
</dbReference>
<dbReference type="Proteomes" id="UP000053105">
    <property type="component" value="Unassembled WGS sequence"/>
</dbReference>
<name>A0A0M8ZYU3_9HYME</name>
<evidence type="ECO:0000313" key="1">
    <source>
        <dbReference type="EMBL" id="KOX72393.1"/>
    </source>
</evidence>